<dbReference type="PRINTS" id="PR00507">
    <property type="entry name" value="N12N6MTFRASE"/>
</dbReference>
<gene>
    <name evidence="8" type="ORF">CP975_22675</name>
</gene>
<evidence type="ECO:0000313" key="8">
    <source>
        <dbReference type="EMBL" id="QEV19946.1"/>
    </source>
</evidence>
<dbReference type="GO" id="GO:0008170">
    <property type="term" value="F:N-methyltransferase activity"/>
    <property type="evidence" value="ECO:0007669"/>
    <property type="project" value="InterPro"/>
</dbReference>
<dbReference type="PANTHER" id="PTHR33841">
    <property type="entry name" value="DNA METHYLTRANSFERASE YEEA-RELATED"/>
    <property type="match status" value="1"/>
</dbReference>
<dbReference type="EMBL" id="CP023695">
    <property type="protein sequence ID" value="QEV19946.1"/>
    <property type="molecule type" value="Genomic_DNA"/>
</dbReference>
<evidence type="ECO:0000313" key="9">
    <source>
        <dbReference type="Proteomes" id="UP000326553"/>
    </source>
</evidence>
<evidence type="ECO:0000256" key="5">
    <source>
        <dbReference type="SAM" id="MobiDB-lite"/>
    </source>
</evidence>
<feature type="region of interest" description="Disordered" evidence="5">
    <location>
        <begin position="1089"/>
        <end position="1149"/>
    </location>
</feature>
<dbReference type="InterPro" id="IPR050953">
    <property type="entry name" value="N4_N6_ade-DNA_methylase"/>
</dbReference>
<dbReference type="EC" id="2.1.1.72" evidence="1"/>
<dbReference type="SUPFAM" id="SSF53335">
    <property type="entry name" value="S-adenosyl-L-methionine-dependent methyltransferases"/>
    <property type="match status" value="1"/>
</dbReference>
<evidence type="ECO:0000259" key="6">
    <source>
        <dbReference type="Pfam" id="PF02384"/>
    </source>
</evidence>
<name>A0A5J6HIE3_STRAD</name>
<dbReference type="GO" id="GO:0009007">
    <property type="term" value="F:site-specific DNA-methyltransferase (adenine-specific) activity"/>
    <property type="evidence" value="ECO:0007669"/>
    <property type="project" value="UniProtKB-EC"/>
</dbReference>
<dbReference type="InterPro" id="IPR029063">
    <property type="entry name" value="SAM-dependent_MTases_sf"/>
</dbReference>
<dbReference type="OrthoDB" id="9776021at2"/>
<dbReference type="AlphaFoldDB" id="A0A5J6HIE3"/>
<feature type="domain" description="Type ISP restriction-modification enzyme LLaBIII C-terminal specificity" evidence="7">
    <location>
        <begin position="695"/>
        <end position="1042"/>
    </location>
</feature>
<evidence type="ECO:0000256" key="3">
    <source>
        <dbReference type="ARBA" id="ARBA00022679"/>
    </source>
</evidence>
<dbReference type="PANTHER" id="PTHR33841:SF1">
    <property type="entry name" value="DNA METHYLTRANSFERASE A"/>
    <property type="match status" value="1"/>
</dbReference>
<dbReference type="Pfam" id="PF02384">
    <property type="entry name" value="N6_Mtase"/>
    <property type="match status" value="1"/>
</dbReference>
<protein>
    <recommendedName>
        <fullName evidence="1">site-specific DNA-methyltransferase (adenine-specific)</fullName>
        <ecNumber evidence="1">2.1.1.72</ecNumber>
    </recommendedName>
</protein>
<dbReference type="InterPro" id="IPR041635">
    <property type="entry name" value="Type_ISP_LLaBIII_C"/>
</dbReference>
<comment type="catalytic activity">
    <reaction evidence="4">
        <text>a 2'-deoxyadenosine in DNA + S-adenosyl-L-methionine = an N(6)-methyl-2'-deoxyadenosine in DNA + S-adenosyl-L-homocysteine + H(+)</text>
        <dbReference type="Rhea" id="RHEA:15197"/>
        <dbReference type="Rhea" id="RHEA-COMP:12418"/>
        <dbReference type="Rhea" id="RHEA-COMP:12419"/>
        <dbReference type="ChEBI" id="CHEBI:15378"/>
        <dbReference type="ChEBI" id="CHEBI:57856"/>
        <dbReference type="ChEBI" id="CHEBI:59789"/>
        <dbReference type="ChEBI" id="CHEBI:90615"/>
        <dbReference type="ChEBI" id="CHEBI:90616"/>
        <dbReference type="EC" id="2.1.1.72"/>
    </reaction>
</comment>
<evidence type="ECO:0000256" key="4">
    <source>
        <dbReference type="ARBA" id="ARBA00047942"/>
    </source>
</evidence>
<evidence type="ECO:0000256" key="2">
    <source>
        <dbReference type="ARBA" id="ARBA00022603"/>
    </source>
</evidence>
<sequence>MPKDWIRDLVANFGAECRAGLRFSDTEASISPPVKKLVEAFGSRWKLNSRLHPEFPLPEARVRPDYAVESGGRVTGFLELKAPSHDITPDGFTKRDREQWDFMRQLPNVLYTNGHTWCLYRGGRLPLRTVRFEGDLYRSGNRLRTADSDGAALRDLLRDFLGWQPEQITTVRRLVTSMAPLCQYLRAEVLEQLDIERRLPERAPARRRVHKPFTALAHHWGKVLLPSTDGQDPDRIFADRYTQTVAFALLLARTEGLHLAGRDLAAVASELQVENTVMGRALQLLTERVDTEFSRRLNTLVQVVDAVDWKAITKQRPDAHVHLYEDFLEEYDPKLRRRSGTYYTPPRLVRSMVRFTDTVLRTRLECAEGFADGRVTVIDPAMGTGTFLSEIIDTVAEQRARRGQGFRGEAVEQLAGRLIGFERQMAAYAVAQMRITQTLREQDTRTRLDDLRLHLADTLADPYERSSLFAFLPADDALVENSRQADWIKREQQVTVVIGNPPDRERAEGEGGWVEAGSEKEGIAPLLDAFRLRGRSGTQENKLKNLYVYFWRWATYKVFDQHRPKSHRGIVAFISTAGFLSGPGFRGMREYLRRTCSEGWIIDLSPEGIRPPVPTRLFPGVQQQLTIAVFVRAESDESPADIRYVALEGTGEQKFAKLEALTPDSAQWRPVRSAAQDPFTPAAEGDWDSYPALGDLLPWSVPGVLPKRTWVYSTDKDTLRDRWQRLAAERDVEEKRSLFRETHSRTIDRKVHPLPGSGVQRQSMMESSPVCPEPVPVAYRPFDRQWVIPDNRVLDRSSPDLWESRIPDQLRVVEQHSRKFGPGPAVIFSTLLPDHHCFDGRGGRVLSLLQKDGTPNVAPGLLQHLTNSYGSQKVSAMNLAAYIAAVTAHPDFTSRFGDELTTRGVRVPLTGDAALWSEALSIGRTVIWASTFGERFVDPQDGRPRGAGQVWETALPTVTYRKQVGRHELPERFHYDPDRLELRLGSGVFGPVSPGVRGYQVGGQNVLDGWLRRRSGPLSPKAGSELDRIRPNHWLPSWSEELQHVLAVLWHLVEAQPAQSLLLARILGSPLISVDELLRRGVLPVPERARRSAPAPIRDQTIPGTEGIELREPHAVRPIEPREDTPVADPSLRPHRSREPGSNRAYRKP</sequence>
<dbReference type="Proteomes" id="UP000326553">
    <property type="component" value="Chromosome"/>
</dbReference>
<feature type="domain" description="DNA methylase adenine-specific" evidence="6">
    <location>
        <begin position="318"/>
        <end position="502"/>
    </location>
</feature>
<reference evidence="8 9" key="1">
    <citation type="submission" date="2017-09" db="EMBL/GenBank/DDBJ databases">
        <authorList>
            <person name="Lee N."/>
            <person name="Cho B.-K."/>
        </authorList>
    </citation>
    <scope>NUCLEOTIDE SEQUENCE [LARGE SCALE GENOMIC DNA]</scope>
    <source>
        <strain evidence="8 9">ATCC 12461</strain>
    </source>
</reference>
<dbReference type="GO" id="GO:0032259">
    <property type="term" value="P:methylation"/>
    <property type="evidence" value="ECO:0007669"/>
    <property type="project" value="UniProtKB-KW"/>
</dbReference>
<feature type="compositionally biased region" description="Basic and acidic residues" evidence="5">
    <location>
        <begin position="1108"/>
        <end position="1125"/>
    </location>
</feature>
<evidence type="ECO:0000256" key="1">
    <source>
        <dbReference type="ARBA" id="ARBA00011900"/>
    </source>
</evidence>
<organism evidence="8 9">
    <name type="scientific">Streptomyces alboniger</name>
    <dbReference type="NCBI Taxonomy" id="132473"/>
    <lineage>
        <taxon>Bacteria</taxon>
        <taxon>Bacillati</taxon>
        <taxon>Actinomycetota</taxon>
        <taxon>Actinomycetes</taxon>
        <taxon>Kitasatosporales</taxon>
        <taxon>Streptomycetaceae</taxon>
        <taxon>Streptomyces</taxon>
        <taxon>Streptomyces aurantiacus group</taxon>
    </lineage>
</organism>
<keyword evidence="3" id="KW-0808">Transferase</keyword>
<keyword evidence="9" id="KW-1185">Reference proteome</keyword>
<feature type="region of interest" description="Disordered" evidence="5">
    <location>
        <begin position="749"/>
        <end position="769"/>
    </location>
</feature>
<dbReference type="InterPro" id="IPR003356">
    <property type="entry name" value="DNA_methylase_A-5"/>
</dbReference>
<evidence type="ECO:0000259" key="7">
    <source>
        <dbReference type="Pfam" id="PF18135"/>
    </source>
</evidence>
<dbReference type="Gene3D" id="3.40.50.150">
    <property type="entry name" value="Vaccinia Virus protein VP39"/>
    <property type="match status" value="1"/>
</dbReference>
<dbReference type="Pfam" id="PF18135">
    <property type="entry name" value="Type_ISP_C"/>
    <property type="match status" value="1"/>
</dbReference>
<proteinExistence type="predicted"/>
<dbReference type="GO" id="GO:0003677">
    <property type="term" value="F:DNA binding"/>
    <property type="evidence" value="ECO:0007669"/>
    <property type="project" value="InterPro"/>
</dbReference>
<dbReference type="KEGG" id="salw:CP975_22675"/>
<dbReference type="REBASE" id="374522">
    <property type="entry name" value="Sal12461ORF22675P"/>
</dbReference>
<accession>A0A5J6HIE3</accession>
<keyword evidence="2 8" id="KW-0489">Methyltransferase</keyword>